<sequence>MTPQSGTSQSGTQQLSGRQLKGKVALVTGSSRGIGRGIARRLASAGATVVVTARSSTPSPSIRNGEELLISGTLDETVRLIEEDGGTALAITADLEDPERRDRLVDDVVEAAGTIDILVNNAGFADYSAVEDMSTATFDRTIEHYLKVPFLLSQRAIPHMRRNGAGWIVNIGSSTGLSPIRPFRDYNKTSGDVIYASAKAAQHRFTQGLAAELVDANIAVNAVGPSTAIMTPGAEALLPAGYETEPVDYLAQTVLEMCTLPAAERTGLVAFSLHYPWATGTPVFSVDGRTELPPLEPPAWANPHIVPAGV</sequence>
<evidence type="ECO:0000256" key="7">
    <source>
        <dbReference type="SAM" id="MobiDB-lite"/>
    </source>
</evidence>
<dbReference type="GO" id="GO:0004316">
    <property type="term" value="F:3-oxoacyl-[acyl-carrier-protein] reductase (NADPH) activity"/>
    <property type="evidence" value="ECO:0007669"/>
    <property type="project" value="UniProtKB-EC"/>
</dbReference>
<dbReference type="PRINTS" id="PR00080">
    <property type="entry name" value="SDRFAMILY"/>
</dbReference>
<comment type="caution">
    <text evidence="9">The sequence shown here is derived from an EMBL/GenBank/DDBJ whole genome shotgun (WGS) entry which is preliminary data.</text>
</comment>
<dbReference type="PRINTS" id="PR00081">
    <property type="entry name" value="GDHRDH"/>
</dbReference>
<reference evidence="9" key="1">
    <citation type="submission" date="2023-04" db="EMBL/GenBank/DDBJ databases">
        <title>Characterization and analysis of the complete genome of Gordonia rubripertincta 112, the degrader of aromatic and aliphatic compounds.</title>
        <authorList>
            <person name="Frantsuzova E."/>
            <person name="Bogun A."/>
            <person name="Delegan Y."/>
        </authorList>
    </citation>
    <scope>NUCLEOTIDE SEQUENCE</scope>
    <source>
        <strain evidence="9">112</strain>
    </source>
</reference>
<keyword evidence="3" id="KW-0964">Secreted</keyword>
<dbReference type="SUPFAM" id="SSF51735">
    <property type="entry name" value="NAD(P)-binding Rossmann-fold domains"/>
    <property type="match status" value="1"/>
</dbReference>
<feature type="region of interest" description="Disordered" evidence="7">
    <location>
        <begin position="1"/>
        <end position="20"/>
    </location>
</feature>
<evidence type="ECO:0000313" key="9">
    <source>
        <dbReference type="EMBL" id="MDG6781221.1"/>
    </source>
</evidence>
<dbReference type="AlphaFoldDB" id="A0AAW6RC22"/>
<dbReference type="PANTHER" id="PTHR42879:SF2">
    <property type="entry name" value="3-OXOACYL-[ACYL-CARRIER-PROTEIN] REDUCTASE FABG"/>
    <property type="match status" value="1"/>
</dbReference>
<organism evidence="9">
    <name type="scientific">Gordonia rubripertincta</name>
    <name type="common">Rhodococcus corallinus</name>
    <dbReference type="NCBI Taxonomy" id="36822"/>
    <lineage>
        <taxon>Bacteria</taxon>
        <taxon>Bacillati</taxon>
        <taxon>Actinomycetota</taxon>
        <taxon>Actinomycetes</taxon>
        <taxon>Mycobacteriales</taxon>
        <taxon>Gordoniaceae</taxon>
        <taxon>Gordonia</taxon>
    </lineage>
</organism>
<dbReference type="InterPro" id="IPR036291">
    <property type="entry name" value="NAD(P)-bd_dom_sf"/>
</dbReference>
<evidence type="ECO:0000256" key="4">
    <source>
        <dbReference type="ARBA" id="ARBA00040781"/>
    </source>
</evidence>
<evidence type="ECO:0000256" key="2">
    <source>
        <dbReference type="ARBA" id="ARBA00006484"/>
    </source>
</evidence>
<protein>
    <recommendedName>
        <fullName evidence="4">3-oxoacyl-[acyl-carrier-protein] reductase MabA</fullName>
    </recommendedName>
</protein>
<feature type="domain" description="Ketoreductase" evidence="8">
    <location>
        <begin position="23"/>
        <end position="226"/>
    </location>
</feature>
<evidence type="ECO:0000256" key="3">
    <source>
        <dbReference type="ARBA" id="ARBA00022512"/>
    </source>
</evidence>
<comment type="subcellular location">
    <subcellularLocation>
        <location evidence="1">Secreted</location>
        <location evidence="1">Cell wall</location>
    </subcellularLocation>
</comment>
<comment type="similarity">
    <text evidence="2 6">Belongs to the short-chain dehydrogenases/reductases (SDR) family.</text>
</comment>
<evidence type="ECO:0000256" key="6">
    <source>
        <dbReference type="RuleBase" id="RU000363"/>
    </source>
</evidence>
<evidence type="ECO:0000259" key="8">
    <source>
        <dbReference type="SMART" id="SM00822"/>
    </source>
</evidence>
<name>A0AAW6RC22_GORRU</name>
<feature type="compositionally biased region" description="Low complexity" evidence="7">
    <location>
        <begin position="1"/>
        <end position="17"/>
    </location>
</feature>
<evidence type="ECO:0000256" key="5">
    <source>
        <dbReference type="ARBA" id="ARBA00047400"/>
    </source>
</evidence>
<dbReference type="EMBL" id="JARUXG010000004">
    <property type="protein sequence ID" value="MDG6781221.1"/>
    <property type="molecule type" value="Genomic_DNA"/>
</dbReference>
<evidence type="ECO:0000256" key="1">
    <source>
        <dbReference type="ARBA" id="ARBA00004191"/>
    </source>
</evidence>
<dbReference type="Gene3D" id="3.40.50.720">
    <property type="entry name" value="NAD(P)-binding Rossmann-like Domain"/>
    <property type="match status" value="1"/>
</dbReference>
<dbReference type="PANTHER" id="PTHR42879">
    <property type="entry name" value="3-OXOACYL-(ACYL-CARRIER-PROTEIN) REDUCTASE"/>
    <property type="match status" value="1"/>
</dbReference>
<dbReference type="InterPro" id="IPR057326">
    <property type="entry name" value="KR_dom"/>
</dbReference>
<dbReference type="InterPro" id="IPR050259">
    <property type="entry name" value="SDR"/>
</dbReference>
<dbReference type="SMART" id="SM00822">
    <property type="entry name" value="PKS_KR"/>
    <property type="match status" value="1"/>
</dbReference>
<dbReference type="InterPro" id="IPR002347">
    <property type="entry name" value="SDR_fam"/>
</dbReference>
<comment type="catalytic activity">
    <reaction evidence="5">
        <text>a (3R)-hydroxyacyl-[ACP] + NADP(+) = a 3-oxoacyl-[ACP] + NADPH + H(+)</text>
        <dbReference type="Rhea" id="RHEA:17397"/>
        <dbReference type="Rhea" id="RHEA-COMP:9916"/>
        <dbReference type="Rhea" id="RHEA-COMP:9945"/>
        <dbReference type="ChEBI" id="CHEBI:15378"/>
        <dbReference type="ChEBI" id="CHEBI:57783"/>
        <dbReference type="ChEBI" id="CHEBI:58349"/>
        <dbReference type="ChEBI" id="CHEBI:78776"/>
        <dbReference type="ChEBI" id="CHEBI:78827"/>
        <dbReference type="EC" id="1.1.1.100"/>
    </reaction>
    <physiologicalReaction direction="right-to-left" evidence="5">
        <dbReference type="Rhea" id="RHEA:17399"/>
    </physiologicalReaction>
</comment>
<gene>
    <name evidence="9" type="ORF">QBL07_10290</name>
</gene>
<proteinExistence type="inferred from homology"/>
<accession>A0AAW6RC22</accession>
<dbReference type="RefSeq" id="WP_005194359.1">
    <property type="nucleotide sequence ID" value="NZ_CP136136.1"/>
</dbReference>
<dbReference type="Pfam" id="PF00106">
    <property type="entry name" value="adh_short"/>
    <property type="match status" value="1"/>
</dbReference>
<keyword evidence="3" id="KW-0134">Cell wall</keyword>